<protein>
    <submittedName>
        <fullName evidence="1">UPF0759 protein</fullName>
    </submittedName>
</protein>
<dbReference type="AlphaFoldDB" id="A0A369QPJ5"/>
<dbReference type="InterPro" id="IPR002763">
    <property type="entry name" value="DUF72"/>
</dbReference>
<evidence type="ECO:0000313" key="2">
    <source>
        <dbReference type="Proteomes" id="UP000253919"/>
    </source>
</evidence>
<reference evidence="1 2" key="1">
    <citation type="submission" date="2018-04" db="EMBL/GenBank/DDBJ databases">
        <title>Adhaeribacter sp. HMF7616 genome sequencing and assembly.</title>
        <authorList>
            <person name="Kang H."/>
            <person name="Kang J."/>
            <person name="Cha I."/>
            <person name="Kim H."/>
            <person name="Joh K."/>
        </authorList>
    </citation>
    <scope>NUCLEOTIDE SEQUENCE [LARGE SCALE GENOMIC DNA]</scope>
    <source>
        <strain evidence="1 2">HMF7616</strain>
    </source>
</reference>
<sequence>MDFGKVTVLEAIDFSFPVEPLANQQVLARQKTSTYLKPQAYLGCPTWTNKSWLGTYYPVGLPAKDFLRYYSQQFNTIELNTTHYRIPDEATVSKWCAAVRPDFKFCPKWPQQISHEQELQGVESATTAFCTSLRAFKENLGMSFLQLPPSFGPDKLAVLENFLTQIPREIPLAVEVRHPDWFTGEQAFADLAALLEACAVSTVITDVAGRRDVLHLRLTTNTTFVRFNGYRHDAIDYARADAWLKQLVIWLEQGLQTVYFFVHYEDILHSPKVIRYMLDKLATTTAIPVSQEGSKPISQPIQGSLFN</sequence>
<dbReference type="PANTHER" id="PTHR30348:SF9">
    <property type="entry name" value="UPF0759 PROTEIN YECE"/>
    <property type="match status" value="1"/>
</dbReference>
<dbReference type="InterPro" id="IPR036520">
    <property type="entry name" value="UPF0759_sf"/>
</dbReference>
<dbReference type="Gene3D" id="3.20.20.410">
    <property type="entry name" value="Protein of unknown function UPF0759"/>
    <property type="match status" value="1"/>
</dbReference>
<dbReference type="OrthoDB" id="9780310at2"/>
<proteinExistence type="predicted"/>
<dbReference type="RefSeq" id="WP_115374257.1">
    <property type="nucleotide sequence ID" value="NZ_QASA01000001.1"/>
</dbReference>
<organism evidence="1 2">
    <name type="scientific">Adhaeribacter pallidiroseus</name>
    <dbReference type="NCBI Taxonomy" id="2072847"/>
    <lineage>
        <taxon>Bacteria</taxon>
        <taxon>Pseudomonadati</taxon>
        <taxon>Bacteroidota</taxon>
        <taxon>Cytophagia</taxon>
        <taxon>Cytophagales</taxon>
        <taxon>Hymenobacteraceae</taxon>
        <taxon>Adhaeribacter</taxon>
    </lineage>
</organism>
<dbReference type="Pfam" id="PF01904">
    <property type="entry name" value="DUF72"/>
    <property type="match status" value="1"/>
</dbReference>
<dbReference type="PANTHER" id="PTHR30348">
    <property type="entry name" value="UNCHARACTERIZED PROTEIN YECE"/>
    <property type="match status" value="1"/>
</dbReference>
<dbReference type="SUPFAM" id="SSF117396">
    <property type="entry name" value="TM1631-like"/>
    <property type="match status" value="1"/>
</dbReference>
<comment type="caution">
    <text evidence="1">The sequence shown here is derived from an EMBL/GenBank/DDBJ whole genome shotgun (WGS) entry which is preliminary data.</text>
</comment>
<accession>A0A369QPJ5</accession>
<dbReference type="Proteomes" id="UP000253919">
    <property type="component" value="Unassembled WGS sequence"/>
</dbReference>
<name>A0A369QPJ5_9BACT</name>
<evidence type="ECO:0000313" key="1">
    <source>
        <dbReference type="EMBL" id="RDC65206.1"/>
    </source>
</evidence>
<dbReference type="EMBL" id="QASA01000001">
    <property type="protein sequence ID" value="RDC65206.1"/>
    <property type="molecule type" value="Genomic_DNA"/>
</dbReference>
<keyword evidence="2" id="KW-1185">Reference proteome</keyword>
<gene>
    <name evidence="1" type="ORF">AHMF7616_03836</name>
</gene>